<comment type="caution">
    <text evidence="2">The sequence shown here is derived from an EMBL/GenBank/DDBJ whole genome shotgun (WGS) entry which is preliminary data.</text>
</comment>
<dbReference type="Gene3D" id="3.40.50.2000">
    <property type="entry name" value="Glycogen Phosphorylase B"/>
    <property type="match status" value="1"/>
</dbReference>
<dbReference type="Pfam" id="PF00534">
    <property type="entry name" value="Glycos_transf_1"/>
    <property type="match status" value="1"/>
</dbReference>
<evidence type="ECO:0000259" key="1">
    <source>
        <dbReference type="Pfam" id="PF00534"/>
    </source>
</evidence>
<dbReference type="InterPro" id="IPR050194">
    <property type="entry name" value="Glycosyltransferase_grp1"/>
</dbReference>
<dbReference type="AlphaFoldDB" id="A0A506PK00"/>
<protein>
    <submittedName>
        <fullName evidence="2">Glycosyltransferase</fullName>
    </submittedName>
</protein>
<dbReference type="RefSeq" id="WP_140989704.1">
    <property type="nucleotide sequence ID" value="NZ_VHIQ01000003.1"/>
</dbReference>
<dbReference type="PANTHER" id="PTHR45947">
    <property type="entry name" value="SULFOQUINOVOSYL TRANSFERASE SQD2"/>
    <property type="match status" value="1"/>
</dbReference>
<proteinExistence type="predicted"/>
<accession>A0A506PK00</accession>
<dbReference type="EMBL" id="VHIQ01000003">
    <property type="protein sequence ID" value="TPV33838.1"/>
    <property type="molecule type" value="Genomic_DNA"/>
</dbReference>
<gene>
    <name evidence="2" type="ORF">FJ651_06680</name>
</gene>
<sequence>MKLLIISHTEHYQLPDGTVVGWGATVRELNALADMFDDIYHMAMLHEGTPPLSALPYTAQNIHFIPLKPLGGKSLIAKIQLLWHMSGVIHQVFKYLKKVEVFQFRAPTGIGVVLIPLLTFFTRKHGWYKYAGNWRQQKAPLGYAWQRWCLKHQRRTVTINGFWPQQPKHCLSFENPCLTAAEYALGAEVCQAKSLDKPLELCYAGRVEFEKGVGTFLKAYEALDPKLQQRISTVHIVGEGKDLETFKAQYRNQDRIRFYGALPGNRLFDIYKTSHFFVMPTTASEGFPKVLAEAMNFGCMPMVSDISAIGHYIHNGVNGFLLEAPNAQEVTNGIIKALQLSPHMHQAMMKAGRDTAAKFTFEHYQKRLKKDILEAPNTFKNKDGL</sequence>
<dbReference type="GO" id="GO:0016757">
    <property type="term" value="F:glycosyltransferase activity"/>
    <property type="evidence" value="ECO:0007669"/>
    <property type="project" value="InterPro"/>
</dbReference>
<organism evidence="2 3">
    <name type="scientific">Paucihalobacter ruber</name>
    <dbReference type="NCBI Taxonomy" id="2567861"/>
    <lineage>
        <taxon>Bacteria</taxon>
        <taxon>Pseudomonadati</taxon>
        <taxon>Bacteroidota</taxon>
        <taxon>Flavobacteriia</taxon>
        <taxon>Flavobacteriales</taxon>
        <taxon>Flavobacteriaceae</taxon>
        <taxon>Paucihalobacter</taxon>
    </lineage>
</organism>
<feature type="domain" description="Glycosyl transferase family 1" evidence="1">
    <location>
        <begin position="196"/>
        <end position="353"/>
    </location>
</feature>
<evidence type="ECO:0000313" key="3">
    <source>
        <dbReference type="Proteomes" id="UP000317332"/>
    </source>
</evidence>
<evidence type="ECO:0000313" key="2">
    <source>
        <dbReference type="EMBL" id="TPV33838.1"/>
    </source>
</evidence>
<dbReference type="CDD" id="cd03801">
    <property type="entry name" value="GT4_PimA-like"/>
    <property type="match status" value="1"/>
</dbReference>
<dbReference type="Proteomes" id="UP000317332">
    <property type="component" value="Unassembled WGS sequence"/>
</dbReference>
<dbReference type="OrthoDB" id="1395864at2"/>
<dbReference type="PANTHER" id="PTHR45947:SF11">
    <property type="entry name" value="SLR1508 PROTEIN"/>
    <property type="match status" value="1"/>
</dbReference>
<dbReference type="InterPro" id="IPR001296">
    <property type="entry name" value="Glyco_trans_1"/>
</dbReference>
<reference evidence="2 3" key="1">
    <citation type="submission" date="2019-06" db="EMBL/GenBank/DDBJ databases">
        <title>Flavobacteriaceae Paucihalobacterium erythroidium CWB-1, complete genome.</title>
        <authorList>
            <person name="Wu S."/>
        </authorList>
    </citation>
    <scope>NUCLEOTIDE SEQUENCE [LARGE SCALE GENOMIC DNA]</scope>
    <source>
        <strain evidence="2 3">CWB-1</strain>
    </source>
</reference>
<name>A0A506PK00_9FLAO</name>
<keyword evidence="2" id="KW-0808">Transferase</keyword>
<dbReference type="SUPFAM" id="SSF53756">
    <property type="entry name" value="UDP-Glycosyltransferase/glycogen phosphorylase"/>
    <property type="match status" value="1"/>
</dbReference>
<keyword evidence="3" id="KW-1185">Reference proteome</keyword>